<evidence type="ECO:0000256" key="3">
    <source>
        <dbReference type="ARBA" id="ARBA00022490"/>
    </source>
</evidence>
<evidence type="ECO:0000256" key="8">
    <source>
        <dbReference type="ARBA" id="ARBA00031615"/>
    </source>
</evidence>
<dbReference type="PANTHER" id="PTHR43721:SF22">
    <property type="entry name" value="ELONGATION FACTOR TU, MITOCHONDRIAL"/>
    <property type="match status" value="1"/>
</dbReference>
<evidence type="ECO:0000313" key="10">
    <source>
        <dbReference type="EMBL" id="KMO87622.1"/>
    </source>
</evidence>
<evidence type="ECO:0000256" key="4">
    <source>
        <dbReference type="ARBA" id="ARBA00022741"/>
    </source>
</evidence>
<dbReference type="InParanoid" id="A0A0J6X0E7"/>
<dbReference type="Pfam" id="PF25461">
    <property type="entry name" value="Beta-barrel_SelB"/>
    <property type="match status" value="1"/>
</dbReference>
<evidence type="ECO:0000256" key="2">
    <source>
        <dbReference type="ARBA" id="ARBA00015953"/>
    </source>
</evidence>
<dbReference type="GO" id="GO:0003746">
    <property type="term" value="F:translation elongation factor activity"/>
    <property type="evidence" value="ECO:0007669"/>
    <property type="project" value="UniProtKB-KW"/>
</dbReference>
<keyword evidence="11" id="KW-1185">Reference proteome</keyword>
<dbReference type="CDD" id="cd03696">
    <property type="entry name" value="SelB_II"/>
    <property type="match status" value="1"/>
</dbReference>
<keyword evidence="5" id="KW-0648">Protein biosynthesis</keyword>
<evidence type="ECO:0000256" key="7">
    <source>
        <dbReference type="ARBA" id="ARBA00025526"/>
    </source>
</evidence>
<evidence type="ECO:0000256" key="6">
    <source>
        <dbReference type="ARBA" id="ARBA00023134"/>
    </source>
</evidence>
<dbReference type="Pfam" id="PF03144">
    <property type="entry name" value="GTP_EFTU_D2"/>
    <property type="match status" value="1"/>
</dbReference>
<keyword evidence="4" id="KW-0547">Nucleotide-binding</keyword>
<evidence type="ECO:0000313" key="11">
    <source>
        <dbReference type="Proteomes" id="UP000036503"/>
    </source>
</evidence>
<comment type="subcellular location">
    <subcellularLocation>
        <location evidence="1">Cytoplasm</location>
    </subcellularLocation>
</comment>
<dbReference type="SUPFAM" id="SSF50447">
    <property type="entry name" value="Translation proteins"/>
    <property type="match status" value="1"/>
</dbReference>
<dbReference type="InterPro" id="IPR004535">
    <property type="entry name" value="Transl_elong_SelB"/>
</dbReference>
<dbReference type="InterPro" id="IPR009000">
    <property type="entry name" value="Transl_B-barrel_sf"/>
</dbReference>
<name>A0A0J6X0E7_9FIRM</name>
<keyword evidence="3" id="KW-0963">Cytoplasm</keyword>
<dbReference type="PATRIC" id="fig|1122219.3.peg.1126"/>
<dbReference type="InterPro" id="IPR004161">
    <property type="entry name" value="EFTu-like_2"/>
</dbReference>
<evidence type="ECO:0000259" key="9">
    <source>
        <dbReference type="PROSITE" id="PS51722"/>
    </source>
</evidence>
<keyword evidence="10" id="KW-0251">Elongation factor</keyword>
<dbReference type="OrthoDB" id="9804504at2"/>
<dbReference type="InterPro" id="IPR015190">
    <property type="entry name" value="Elong_fac_SelB-wing-hlx_typ-2"/>
</dbReference>
<dbReference type="Proteomes" id="UP000036503">
    <property type="component" value="Unassembled WGS sequence"/>
</dbReference>
<dbReference type="STRING" id="39029.BSR42_01075"/>
<gene>
    <name evidence="10" type="ORF">AB840_01615</name>
</gene>
<evidence type="ECO:0000256" key="1">
    <source>
        <dbReference type="ARBA" id="ARBA00004496"/>
    </source>
</evidence>
<dbReference type="Pfam" id="PF09107">
    <property type="entry name" value="WHD_3rd_SelB"/>
    <property type="match status" value="1"/>
</dbReference>
<dbReference type="InterPro" id="IPR057335">
    <property type="entry name" value="Beta-barrel_SelB"/>
</dbReference>
<dbReference type="GO" id="GO:0003924">
    <property type="term" value="F:GTPase activity"/>
    <property type="evidence" value="ECO:0007669"/>
    <property type="project" value="InterPro"/>
</dbReference>
<dbReference type="Gene3D" id="3.40.50.300">
    <property type="entry name" value="P-loop containing nucleotide triphosphate hydrolases"/>
    <property type="match status" value="1"/>
</dbReference>
<protein>
    <recommendedName>
        <fullName evidence="2">Selenocysteine-specific elongation factor</fullName>
    </recommendedName>
    <alternativeName>
        <fullName evidence="8">SelB translation factor</fullName>
    </alternativeName>
</protein>
<dbReference type="PRINTS" id="PR00315">
    <property type="entry name" value="ELONGATNFCT"/>
</dbReference>
<dbReference type="InterPro" id="IPR036388">
    <property type="entry name" value="WH-like_DNA-bd_sf"/>
</dbReference>
<dbReference type="GO" id="GO:0003723">
    <property type="term" value="F:RNA binding"/>
    <property type="evidence" value="ECO:0007669"/>
    <property type="project" value="InterPro"/>
</dbReference>
<dbReference type="EMBL" id="LEKT01000003">
    <property type="protein sequence ID" value="KMO87622.1"/>
    <property type="molecule type" value="Genomic_DNA"/>
</dbReference>
<dbReference type="Pfam" id="PF09106">
    <property type="entry name" value="WHD_2nd_SelB"/>
    <property type="match status" value="1"/>
</dbReference>
<dbReference type="SUPFAM" id="SSF52540">
    <property type="entry name" value="P-loop containing nucleoside triphosphate hydrolases"/>
    <property type="match status" value="1"/>
</dbReference>
<dbReference type="AlphaFoldDB" id="A0A0J6X0E7"/>
<dbReference type="InterPro" id="IPR015191">
    <property type="entry name" value="SelB_WHD4"/>
</dbReference>
<dbReference type="CDD" id="cd15491">
    <property type="entry name" value="selB_III"/>
    <property type="match status" value="1"/>
</dbReference>
<dbReference type="Gene3D" id="2.40.30.10">
    <property type="entry name" value="Translation factors"/>
    <property type="match status" value="1"/>
</dbReference>
<dbReference type="RefSeq" id="WP_048513076.1">
    <property type="nucleotide sequence ID" value="NZ_FUXD01000010.1"/>
</dbReference>
<dbReference type="CDD" id="cd04171">
    <property type="entry name" value="SelB"/>
    <property type="match status" value="1"/>
</dbReference>
<dbReference type="SUPFAM" id="SSF46785">
    <property type="entry name" value="Winged helix' DNA-binding domain"/>
    <property type="match status" value="2"/>
</dbReference>
<dbReference type="SUPFAM" id="SSF50465">
    <property type="entry name" value="EF-Tu/eEF-1alpha/eIF2-gamma C-terminal domain"/>
    <property type="match status" value="1"/>
</dbReference>
<comment type="caution">
    <text evidence="10">The sequence shown here is derived from an EMBL/GenBank/DDBJ whole genome shotgun (WGS) entry which is preliminary data.</text>
</comment>
<dbReference type="InterPro" id="IPR050055">
    <property type="entry name" value="EF-Tu_GTPase"/>
</dbReference>
<proteinExistence type="predicted"/>
<organism evidence="10 11">
    <name type="scientific">Megasphaera cerevisiae DSM 20462</name>
    <dbReference type="NCBI Taxonomy" id="1122219"/>
    <lineage>
        <taxon>Bacteria</taxon>
        <taxon>Bacillati</taxon>
        <taxon>Bacillota</taxon>
        <taxon>Negativicutes</taxon>
        <taxon>Veillonellales</taxon>
        <taxon>Veillonellaceae</taxon>
        <taxon>Megasphaera</taxon>
    </lineage>
</organism>
<reference evidence="10 11" key="1">
    <citation type="submission" date="2015-06" db="EMBL/GenBank/DDBJ databases">
        <title>Draft genome sequence of beer spoilage bacterium Megasphaera cerevisiae type strain 20462.</title>
        <authorList>
            <person name="Kutumbaka K."/>
            <person name="Pasmowitz J."/>
            <person name="Mategko J."/>
            <person name="Reyes D."/>
            <person name="Friedrich A."/>
            <person name="Han S."/>
            <person name="Martens-Habbena W."/>
            <person name="Neal-McKinney J."/>
            <person name="Janagama H.K."/>
            <person name="Nadala C."/>
            <person name="Samadpour M."/>
        </authorList>
    </citation>
    <scope>NUCLEOTIDE SEQUENCE [LARGE SCALE GENOMIC DNA]</scope>
    <source>
        <strain evidence="10 11">DSM 20462</strain>
    </source>
</reference>
<dbReference type="GO" id="GO:0001514">
    <property type="term" value="P:selenocysteine incorporation"/>
    <property type="evidence" value="ECO:0007669"/>
    <property type="project" value="InterPro"/>
</dbReference>
<dbReference type="InterPro" id="IPR009001">
    <property type="entry name" value="Transl_elong_EF1A/Init_IF2_C"/>
</dbReference>
<dbReference type="PANTHER" id="PTHR43721">
    <property type="entry name" value="ELONGATION FACTOR TU-RELATED"/>
    <property type="match status" value="1"/>
</dbReference>
<evidence type="ECO:0000256" key="5">
    <source>
        <dbReference type="ARBA" id="ARBA00022917"/>
    </source>
</evidence>
<dbReference type="Gene3D" id="1.10.10.10">
    <property type="entry name" value="Winged helix-like DNA-binding domain superfamily/Winged helix DNA-binding domain"/>
    <property type="match status" value="1"/>
</dbReference>
<dbReference type="InterPro" id="IPR000795">
    <property type="entry name" value="T_Tr_GTP-bd_dom"/>
</dbReference>
<dbReference type="InterPro" id="IPR027417">
    <property type="entry name" value="P-loop_NTPase"/>
</dbReference>
<dbReference type="Gene3D" id="1.10.10.2770">
    <property type="match status" value="1"/>
</dbReference>
<dbReference type="PROSITE" id="PS51722">
    <property type="entry name" value="G_TR_2"/>
    <property type="match status" value="1"/>
</dbReference>
<accession>A0A0J6X0E7</accession>
<dbReference type="InterPro" id="IPR036390">
    <property type="entry name" value="WH_DNA-bd_sf"/>
</dbReference>
<feature type="domain" description="Tr-type G" evidence="9">
    <location>
        <begin position="1"/>
        <end position="173"/>
    </location>
</feature>
<dbReference type="InterPro" id="IPR005225">
    <property type="entry name" value="Small_GTP-bd"/>
</dbReference>
<dbReference type="GO" id="GO:0005525">
    <property type="term" value="F:GTP binding"/>
    <property type="evidence" value="ECO:0007669"/>
    <property type="project" value="UniProtKB-KW"/>
</dbReference>
<dbReference type="GO" id="GO:0005829">
    <property type="term" value="C:cytosol"/>
    <property type="evidence" value="ECO:0007669"/>
    <property type="project" value="TreeGrafter"/>
</dbReference>
<sequence>MSNIVIATAGHVDHGKTTLVKALTNIETDTTKEEKKRGLSINLGFAYLDLPNGQRVGIVDVPGHEKFIKNMVAGLPGINLVMLVIDAGEGVMPQTREHMDILTLLGIRNFLIVLTKVDMVDEEIKELAIEDIRDQLADTPLQDAEIIETDAISGRGMANLVKKLEEWTERIPDVPETGAARLNVDRVFSVRGFGTVVTGTLLDGSISIDDELTVYPGGKKVRVRNIQIHNQNVKTASARHRTALNLTNITKEEIQRGTVLSASAGLQPTWMIDVKAVCLKNAVKSIGLWDRVRLLVGTREIMARTVPLGIDRIVPGAEGFVQLRLEEQVVVKAGDHFILRTYSPIYTIAGGEVLEEAPKKHRRFKSSVLQSLKTKEEGNLDHILEDFLVNTDQSFVTLDDLAAYTRAAPDILQESMQILQKEKAVLQTPLGYMHAQTYKRLRGQAVQVLLAYHQKFPLRPGIAVEEFRSRLRKTLTEKECNTLLKQMLTDQYCKNTGGRIAAARFEITFTAHQKDVRKKIEDIVRQSGSTPVKKDELLQLDREAEEVLLAITGQSLAALTFEYVIAAEQYEQAVQQVRDFFRDHDTMTLADFRDMTVSSRKSSMLLLEYMDQQGITRRVENYRILNPL</sequence>
<dbReference type="NCBIfam" id="TIGR00475">
    <property type="entry name" value="selB"/>
    <property type="match status" value="1"/>
</dbReference>
<keyword evidence="6" id="KW-0342">GTP-binding</keyword>
<dbReference type="Pfam" id="PF00009">
    <property type="entry name" value="GTP_EFTU"/>
    <property type="match status" value="1"/>
</dbReference>
<comment type="function">
    <text evidence="7">Translation factor necessary for the incorporation of selenocysteine into proteins. It probably replaces EF-Tu for the insertion of selenocysteine directed by the UGA codon. SelB binds GTP and GDP.</text>
</comment>
<dbReference type="NCBIfam" id="TIGR00231">
    <property type="entry name" value="small_GTP"/>
    <property type="match status" value="1"/>
</dbReference>